<dbReference type="InterPro" id="IPR010505">
    <property type="entry name" value="MoaA_twitch"/>
</dbReference>
<dbReference type="GO" id="GO:0005525">
    <property type="term" value="F:GTP binding"/>
    <property type="evidence" value="ECO:0007669"/>
    <property type="project" value="UniProtKB-KW"/>
</dbReference>
<dbReference type="InterPro" id="IPR050105">
    <property type="entry name" value="MoCo_biosynth_MoaA/MoaC"/>
</dbReference>
<dbReference type="SFLD" id="SFLDG01067">
    <property type="entry name" value="SPASM/twitch_domain_containing"/>
    <property type="match status" value="1"/>
</dbReference>
<evidence type="ECO:0000256" key="1">
    <source>
        <dbReference type="ARBA" id="ARBA00001966"/>
    </source>
</evidence>
<name>A0A0M4T8K1_9GAMM</name>
<organism evidence="12 13">
    <name type="scientific">Psychrobacter urativorans</name>
    <dbReference type="NCBI Taxonomy" id="45610"/>
    <lineage>
        <taxon>Bacteria</taxon>
        <taxon>Pseudomonadati</taxon>
        <taxon>Pseudomonadota</taxon>
        <taxon>Gammaproteobacteria</taxon>
        <taxon>Moraxellales</taxon>
        <taxon>Moraxellaceae</taxon>
        <taxon>Psychrobacter</taxon>
    </lineage>
</organism>
<dbReference type="RefSeq" id="WP_062535365.1">
    <property type="nucleotide sequence ID" value="NZ_CP012678.1"/>
</dbReference>
<dbReference type="SUPFAM" id="SSF102114">
    <property type="entry name" value="Radical SAM enzymes"/>
    <property type="match status" value="1"/>
</dbReference>
<dbReference type="GO" id="GO:0046872">
    <property type="term" value="F:metal ion binding"/>
    <property type="evidence" value="ECO:0007669"/>
    <property type="project" value="UniProtKB-KW"/>
</dbReference>
<keyword evidence="7" id="KW-0411">Iron-sulfur</keyword>
<dbReference type="GO" id="GO:0051539">
    <property type="term" value="F:4 iron, 4 sulfur cluster binding"/>
    <property type="evidence" value="ECO:0007669"/>
    <property type="project" value="UniProtKB-KW"/>
</dbReference>
<reference evidence="12 13" key="1">
    <citation type="submission" date="2015-09" db="EMBL/GenBank/DDBJ databases">
        <title>Complete genome of Psychrobacter urativorans R10.10B.</title>
        <authorList>
            <person name="See-Too W.S."/>
            <person name="Chan K.G."/>
        </authorList>
    </citation>
    <scope>NUCLEOTIDE SEQUENCE [LARGE SCALE GENOMIC DNA]</scope>
    <source>
        <strain evidence="12 13">R10.10B</strain>
    </source>
</reference>
<evidence type="ECO:0000256" key="5">
    <source>
        <dbReference type="ARBA" id="ARBA00022741"/>
    </source>
</evidence>
<dbReference type="GO" id="GO:0006777">
    <property type="term" value="P:Mo-molybdopterin cofactor biosynthetic process"/>
    <property type="evidence" value="ECO:0007669"/>
    <property type="project" value="UniProtKB-KW"/>
</dbReference>
<evidence type="ECO:0000259" key="11">
    <source>
        <dbReference type="PROSITE" id="PS51918"/>
    </source>
</evidence>
<keyword evidence="13" id="KW-1185">Reference proteome</keyword>
<dbReference type="Proteomes" id="UP000059847">
    <property type="component" value="Chromosome"/>
</dbReference>
<keyword evidence="5" id="KW-0547">Nucleotide-binding</keyword>
<dbReference type="NCBIfam" id="TIGR02666">
    <property type="entry name" value="moaA"/>
    <property type="match status" value="1"/>
</dbReference>
<evidence type="ECO:0000256" key="6">
    <source>
        <dbReference type="ARBA" id="ARBA00023004"/>
    </source>
</evidence>
<dbReference type="SFLD" id="SFLDG01386">
    <property type="entry name" value="main_SPASM_domain-containing"/>
    <property type="match status" value="1"/>
</dbReference>
<evidence type="ECO:0000313" key="13">
    <source>
        <dbReference type="Proteomes" id="UP000059847"/>
    </source>
</evidence>
<keyword evidence="4" id="KW-0479">Metal-binding</keyword>
<evidence type="ECO:0000256" key="4">
    <source>
        <dbReference type="ARBA" id="ARBA00022723"/>
    </source>
</evidence>
<dbReference type="InterPro" id="IPR058240">
    <property type="entry name" value="rSAM_sf"/>
</dbReference>
<dbReference type="OrthoDB" id="9763993at2"/>
<dbReference type="InterPro" id="IPR013785">
    <property type="entry name" value="Aldolase_TIM"/>
</dbReference>
<feature type="domain" description="Radical SAM core" evidence="11">
    <location>
        <begin position="65"/>
        <end position="291"/>
    </location>
</feature>
<evidence type="ECO:0000313" key="12">
    <source>
        <dbReference type="EMBL" id="ALF60209.1"/>
    </source>
</evidence>
<keyword evidence="9" id="KW-0501">Molybdenum cofactor biosynthesis</keyword>
<dbReference type="SFLD" id="SFLDG01383">
    <property type="entry name" value="cyclic_pyranopterin_phosphate"/>
    <property type="match status" value="1"/>
</dbReference>
<keyword evidence="2" id="KW-0004">4Fe-4S</keyword>
<evidence type="ECO:0000256" key="10">
    <source>
        <dbReference type="ARBA" id="ARBA00023239"/>
    </source>
</evidence>
<dbReference type="InterPro" id="IPR040064">
    <property type="entry name" value="MoaA-like"/>
</dbReference>
<dbReference type="CDD" id="cd21117">
    <property type="entry name" value="Twitch_MoaA"/>
    <property type="match status" value="1"/>
</dbReference>
<dbReference type="PANTHER" id="PTHR22960">
    <property type="entry name" value="MOLYBDOPTERIN COFACTOR SYNTHESIS PROTEIN A"/>
    <property type="match status" value="1"/>
</dbReference>
<dbReference type="GO" id="GO:0061799">
    <property type="term" value="F:cyclic pyranopterin monophosphate synthase activity"/>
    <property type="evidence" value="ECO:0007669"/>
    <property type="project" value="TreeGrafter"/>
</dbReference>
<dbReference type="Pfam" id="PF04055">
    <property type="entry name" value="Radical_SAM"/>
    <property type="match status" value="1"/>
</dbReference>
<dbReference type="PANTHER" id="PTHR22960:SF28">
    <property type="entry name" value="GTP 3',8-CYCLASE"/>
    <property type="match status" value="1"/>
</dbReference>
<evidence type="ECO:0000256" key="3">
    <source>
        <dbReference type="ARBA" id="ARBA00022691"/>
    </source>
</evidence>
<dbReference type="Pfam" id="PF06463">
    <property type="entry name" value="Mob_synth_C"/>
    <property type="match status" value="1"/>
</dbReference>
<dbReference type="AlphaFoldDB" id="A0A0M4T8K1"/>
<dbReference type="SFLD" id="SFLDS00029">
    <property type="entry name" value="Radical_SAM"/>
    <property type="match status" value="1"/>
</dbReference>
<proteinExistence type="predicted"/>
<dbReference type="InterPro" id="IPR000385">
    <property type="entry name" value="MoaA_NifB_PqqE_Fe-S-bd_CS"/>
</dbReference>
<keyword evidence="10" id="KW-0456">Lyase</keyword>
<dbReference type="STRING" id="45610.AOC03_09310"/>
<dbReference type="InterPro" id="IPR007197">
    <property type="entry name" value="rSAM"/>
</dbReference>
<gene>
    <name evidence="12" type="ORF">AOC03_09310</name>
</gene>
<evidence type="ECO:0000256" key="9">
    <source>
        <dbReference type="ARBA" id="ARBA00023150"/>
    </source>
</evidence>
<keyword evidence="3" id="KW-0949">S-adenosyl-L-methionine</keyword>
<protein>
    <submittedName>
        <fullName evidence="12">Cyclic pyranopterin phosphate synthase MoaA</fullName>
    </submittedName>
</protein>
<comment type="cofactor">
    <cofactor evidence="1">
        <name>[4Fe-4S] cluster</name>
        <dbReference type="ChEBI" id="CHEBI:49883"/>
    </cofactor>
</comment>
<keyword evidence="8" id="KW-0342">GTP-binding</keyword>
<dbReference type="CDD" id="cd01335">
    <property type="entry name" value="Radical_SAM"/>
    <property type="match status" value="1"/>
</dbReference>
<dbReference type="KEGG" id="pur:AOC03_09310"/>
<evidence type="ECO:0000256" key="8">
    <source>
        <dbReference type="ARBA" id="ARBA00023134"/>
    </source>
</evidence>
<dbReference type="Gene3D" id="3.20.20.70">
    <property type="entry name" value="Aldolase class I"/>
    <property type="match status" value="1"/>
</dbReference>
<dbReference type="PROSITE" id="PS51918">
    <property type="entry name" value="RADICAL_SAM"/>
    <property type="match status" value="1"/>
</dbReference>
<evidence type="ECO:0000256" key="2">
    <source>
        <dbReference type="ARBA" id="ARBA00022485"/>
    </source>
</evidence>
<dbReference type="PROSITE" id="PS01305">
    <property type="entry name" value="MOAA_NIFB_PQQE"/>
    <property type="match status" value="1"/>
</dbReference>
<dbReference type="InterPro" id="IPR013483">
    <property type="entry name" value="MoaA"/>
</dbReference>
<dbReference type="GO" id="GO:0061798">
    <property type="term" value="F:GTP 3',8'-cyclase activity"/>
    <property type="evidence" value="ECO:0007669"/>
    <property type="project" value="TreeGrafter"/>
</dbReference>
<keyword evidence="6" id="KW-0408">Iron</keyword>
<accession>A0A0M4T8K1</accession>
<evidence type="ECO:0000256" key="7">
    <source>
        <dbReference type="ARBA" id="ARBA00023014"/>
    </source>
</evidence>
<dbReference type="EMBL" id="CP012678">
    <property type="protein sequence ID" value="ALF60209.1"/>
    <property type="molecule type" value="Genomic_DNA"/>
</dbReference>
<sequence length="383" mass="42706">MTYHAPKIQNAQLYTPVATSVSVDGHSPLSSDFLVDSVASTSSNRLTDTAPADSYSDNEQQLTDSFSRRLTYLRLSITDVCNFRCEYCLPNGYQGKRPDEELSVPEIATLIRAFAQVGTEKVRITGGEPSIRRDVVDIIDTIKNTTGIKTVAMSSNGYKLGKHLADWQSAGLNQLNISMDSFDANIFHKMTGFNILPQLMSNMDKLLETTDIKLKINGVLMAETAFQNLLDAMNYVKTRPVTYRFIEFMQTSDNSDLFFAQHAQADSITDYLLARGWQANARGHADGPAIEYSHPDYLGRIGMIAPYAAHFCDNCNRLRVSSVGKVHLCLFDQGNYDIRHYLRQNDVAGLITTLQSFMPIKPEHHHLHEANSGIMHNLSIIGG</sequence>